<evidence type="ECO:0000256" key="4">
    <source>
        <dbReference type="SAM" id="MobiDB-lite"/>
    </source>
</evidence>
<evidence type="ECO:0000256" key="3">
    <source>
        <dbReference type="ARBA" id="ARBA00023204"/>
    </source>
</evidence>
<dbReference type="InterPro" id="IPR002099">
    <property type="entry name" value="MutL/Mlh/PMS"/>
</dbReference>
<sequence length="535" mass="59104">MIRPLPEPLRALLAEGEVLLGLKDAVRELLENALDARAKRVKVELWEGGKTLAVEDDGEGIPFAELPLAVAPFSTSKLLDPERIATLGFRGQALYALAQAEALRIRSRPRGQVGGGLLLVERGEIQAHREVPAPPGTRVEVRFREAPEKGEVREVLLLLKRYLLHHPRLHLLFFAEGKALLLFPGAGLKEAARLQFGRVLSERLFPVRKEGEGMVLEALLSRPEASRTGPEGLFLSVNGRPVALPKGVLLLLRRAYRELLPEGHYPYGVLNLTLPPGAFRLRLDARKEEVRLSSEAEAFLEEALRAAFAGEDLARTLPEKALSALRPVQALARPHLKYLGQFRESYLLAEAGSTLYVVDQHAAHERILFEELRKKVAEGPAPLPKPLLVPLEPEEALRLPEREEALRALFAFEPFGPGRVRLLGAPSFLHPYPLLLPEVFREVLREEGKSLRGLLARLACLPALKAGHPLAQAEGQALLDALLACETPWACPHGRPTLLALEEAELIRRFGRRSGVRGGGEGRPHRPPETAREEP</sequence>
<dbReference type="NCBIfam" id="TIGR00585">
    <property type="entry name" value="mutl"/>
    <property type="match status" value="1"/>
</dbReference>
<dbReference type="Proteomes" id="UP000000211">
    <property type="component" value="Chromosome"/>
</dbReference>
<dbReference type="Pfam" id="PF02518">
    <property type="entry name" value="HATPase_c"/>
    <property type="match status" value="1"/>
</dbReference>
<protein>
    <submittedName>
        <fullName evidence="7">DNA mismatch repair enzyme (Predicted ATPase)</fullName>
    </submittedName>
</protein>
<dbReference type="STRING" id="751945.Theos_0521"/>
<evidence type="ECO:0000313" key="7">
    <source>
        <dbReference type="EMBL" id="AFV75585.1"/>
    </source>
</evidence>
<dbReference type="SUPFAM" id="SSF54211">
    <property type="entry name" value="Ribosomal protein S5 domain 2-like"/>
    <property type="match status" value="1"/>
</dbReference>
<dbReference type="Gene3D" id="3.30.1370.100">
    <property type="entry name" value="MutL, C-terminal domain, regulatory subdomain"/>
    <property type="match status" value="1"/>
</dbReference>
<dbReference type="InterPro" id="IPR036890">
    <property type="entry name" value="HATPase_C_sf"/>
</dbReference>
<dbReference type="AlphaFoldDB" id="K7QYA7"/>
<dbReference type="SUPFAM" id="SSF118116">
    <property type="entry name" value="DNA mismatch repair protein MutL"/>
    <property type="match status" value="1"/>
</dbReference>
<accession>K7QYA7</accession>
<name>K7QYA7_THEOS</name>
<dbReference type="GO" id="GO:0032300">
    <property type="term" value="C:mismatch repair complex"/>
    <property type="evidence" value="ECO:0007669"/>
    <property type="project" value="InterPro"/>
</dbReference>
<dbReference type="RefSeq" id="WP_016328780.1">
    <property type="nucleotide sequence ID" value="NC_019386.1"/>
</dbReference>
<evidence type="ECO:0000313" key="8">
    <source>
        <dbReference type="Proteomes" id="UP000000211"/>
    </source>
</evidence>
<dbReference type="Pfam" id="PF08676">
    <property type="entry name" value="MutL_C"/>
    <property type="match status" value="1"/>
</dbReference>
<dbReference type="PATRIC" id="fig|751945.3.peg.508"/>
<dbReference type="PANTHER" id="PTHR10073">
    <property type="entry name" value="DNA MISMATCH REPAIR PROTEIN MLH, PMS, MUTL"/>
    <property type="match status" value="1"/>
</dbReference>
<dbReference type="OrthoDB" id="9763467at2"/>
<dbReference type="GO" id="GO:0140664">
    <property type="term" value="F:ATP-dependent DNA damage sensor activity"/>
    <property type="evidence" value="ECO:0007669"/>
    <property type="project" value="InterPro"/>
</dbReference>
<dbReference type="SUPFAM" id="SSF55874">
    <property type="entry name" value="ATPase domain of HSP90 chaperone/DNA topoisomerase II/histidine kinase"/>
    <property type="match status" value="1"/>
</dbReference>
<comment type="similarity">
    <text evidence="1">Belongs to the DNA mismatch repair MutL/HexB family.</text>
</comment>
<dbReference type="InterPro" id="IPR014790">
    <property type="entry name" value="MutL_C"/>
</dbReference>
<dbReference type="InterPro" id="IPR037198">
    <property type="entry name" value="MutL_C_sf"/>
</dbReference>
<dbReference type="SMART" id="SM01340">
    <property type="entry name" value="DNA_mis_repair"/>
    <property type="match status" value="1"/>
</dbReference>
<dbReference type="GO" id="GO:0016887">
    <property type="term" value="F:ATP hydrolysis activity"/>
    <property type="evidence" value="ECO:0007669"/>
    <property type="project" value="InterPro"/>
</dbReference>
<dbReference type="InterPro" id="IPR042121">
    <property type="entry name" value="MutL_C_regsub"/>
</dbReference>
<organism evidence="7 8">
    <name type="scientific">Thermus oshimai JL-2</name>
    <dbReference type="NCBI Taxonomy" id="751945"/>
    <lineage>
        <taxon>Bacteria</taxon>
        <taxon>Thermotogati</taxon>
        <taxon>Deinococcota</taxon>
        <taxon>Deinococci</taxon>
        <taxon>Thermales</taxon>
        <taxon>Thermaceae</taxon>
        <taxon>Thermus</taxon>
    </lineage>
</organism>
<dbReference type="PANTHER" id="PTHR10073:SF12">
    <property type="entry name" value="DNA MISMATCH REPAIR PROTEIN MLH1"/>
    <property type="match status" value="1"/>
</dbReference>
<dbReference type="Gene3D" id="3.30.1540.20">
    <property type="entry name" value="MutL, C-terminal domain, dimerisation subdomain"/>
    <property type="match status" value="1"/>
</dbReference>
<dbReference type="InterPro" id="IPR042120">
    <property type="entry name" value="MutL_C_dimsub"/>
</dbReference>
<dbReference type="GO" id="GO:0005524">
    <property type="term" value="F:ATP binding"/>
    <property type="evidence" value="ECO:0007669"/>
    <property type="project" value="InterPro"/>
</dbReference>
<dbReference type="InterPro" id="IPR020568">
    <property type="entry name" value="Ribosomal_Su5_D2-typ_SF"/>
</dbReference>
<keyword evidence="8" id="KW-1185">Reference proteome</keyword>
<feature type="region of interest" description="Disordered" evidence="4">
    <location>
        <begin position="513"/>
        <end position="535"/>
    </location>
</feature>
<dbReference type="HOGENOM" id="CLU_004131_4_1_0"/>
<dbReference type="GO" id="GO:0030983">
    <property type="term" value="F:mismatched DNA binding"/>
    <property type="evidence" value="ECO:0007669"/>
    <property type="project" value="InterPro"/>
</dbReference>
<keyword evidence="2" id="KW-0227">DNA damage</keyword>
<evidence type="ECO:0000256" key="2">
    <source>
        <dbReference type="ARBA" id="ARBA00022763"/>
    </source>
</evidence>
<dbReference type="Pfam" id="PF01119">
    <property type="entry name" value="DNA_mis_repair"/>
    <property type="match status" value="1"/>
</dbReference>
<dbReference type="EMBL" id="CP003249">
    <property type="protein sequence ID" value="AFV75585.1"/>
    <property type="molecule type" value="Genomic_DNA"/>
</dbReference>
<proteinExistence type="inferred from homology"/>
<dbReference type="KEGG" id="tos:Theos_0521"/>
<dbReference type="InterPro" id="IPR013507">
    <property type="entry name" value="DNA_mismatch_S5_2-like"/>
</dbReference>
<dbReference type="Gene3D" id="3.30.230.10">
    <property type="match status" value="1"/>
</dbReference>
<reference evidence="7 8" key="1">
    <citation type="journal article" date="2013" name="Genome Announc.">
        <title>Whole Genome Sequencing of Thermus oshimai JL-2 and Thermus thermophilus JL-18, Incomplete Denitrifiers from the United States Great Basin.</title>
        <authorList>
            <person name="Murugapiran S.K."/>
            <person name="Huntemann M."/>
            <person name="Wei C.L."/>
            <person name="Han J."/>
            <person name="Detter J.C."/>
            <person name="Han C.S."/>
            <person name="Erkkila T.H."/>
            <person name="Teshima H."/>
            <person name="Chen A."/>
            <person name="Kyrpides N."/>
            <person name="Mavrommatis K."/>
            <person name="Markowitz V."/>
            <person name="Szeto E."/>
            <person name="Ivanova N."/>
            <person name="Pagani I."/>
            <person name="Lam J."/>
            <person name="McDonald A.I."/>
            <person name="Dodsworth J.A."/>
            <person name="Pati A."/>
            <person name="Goodwin L."/>
            <person name="Peters L."/>
            <person name="Pitluck S."/>
            <person name="Woyke T."/>
            <person name="Hedlund B.P."/>
        </authorList>
    </citation>
    <scope>NUCLEOTIDE SEQUENCE</scope>
    <source>
        <strain evidence="7 8">JL-2</strain>
    </source>
</reference>
<evidence type="ECO:0000256" key="1">
    <source>
        <dbReference type="ARBA" id="ARBA00006082"/>
    </source>
</evidence>
<dbReference type="InterPro" id="IPR003594">
    <property type="entry name" value="HATPase_dom"/>
</dbReference>
<dbReference type="eggNOG" id="COG0323">
    <property type="taxonomic scope" value="Bacteria"/>
</dbReference>
<dbReference type="CDD" id="cd00782">
    <property type="entry name" value="MutL_Trans"/>
    <property type="match status" value="1"/>
</dbReference>
<dbReference type="InterPro" id="IPR038973">
    <property type="entry name" value="MutL/Mlh/Pms-like"/>
</dbReference>
<feature type="compositionally biased region" description="Basic and acidic residues" evidence="4">
    <location>
        <begin position="520"/>
        <end position="535"/>
    </location>
</feature>
<evidence type="ECO:0000259" key="5">
    <source>
        <dbReference type="SMART" id="SM00853"/>
    </source>
</evidence>
<dbReference type="SMART" id="SM00853">
    <property type="entry name" value="MutL_C"/>
    <property type="match status" value="1"/>
</dbReference>
<dbReference type="InterPro" id="IPR014721">
    <property type="entry name" value="Ribsml_uS5_D2-typ_fold_subgr"/>
</dbReference>
<feature type="domain" description="DNA mismatch repair protein S5" evidence="6">
    <location>
        <begin position="192"/>
        <end position="309"/>
    </location>
</feature>
<dbReference type="GO" id="GO:0006298">
    <property type="term" value="P:mismatch repair"/>
    <property type="evidence" value="ECO:0007669"/>
    <property type="project" value="InterPro"/>
</dbReference>
<dbReference type="Gene3D" id="3.30.565.10">
    <property type="entry name" value="Histidine kinase-like ATPase, C-terminal domain"/>
    <property type="match status" value="1"/>
</dbReference>
<evidence type="ECO:0000259" key="6">
    <source>
        <dbReference type="SMART" id="SM01340"/>
    </source>
</evidence>
<keyword evidence="3" id="KW-0234">DNA repair</keyword>
<feature type="domain" description="MutL C-terminal dimerisation" evidence="5">
    <location>
        <begin position="338"/>
        <end position="470"/>
    </location>
</feature>
<gene>
    <name evidence="7" type="ORF">Theos_0521</name>
</gene>